<gene>
    <name evidence="5" type="ORF">CLV32_4178</name>
</gene>
<dbReference type="GO" id="GO:0019878">
    <property type="term" value="P:lysine biosynthetic process via aminoadipic acid"/>
    <property type="evidence" value="ECO:0007669"/>
    <property type="project" value="TreeGrafter"/>
</dbReference>
<comment type="similarity">
    <text evidence="1">Belongs to the P-Pant transferase superfamily. Gsp/Sfp/HetI/AcpT family.</text>
</comment>
<evidence type="ECO:0000313" key="6">
    <source>
        <dbReference type="Proteomes" id="UP000295499"/>
    </source>
</evidence>
<dbReference type="AlphaFoldDB" id="A0A4R6ID24"/>
<dbReference type="RefSeq" id="WP_133558786.1">
    <property type="nucleotide sequence ID" value="NZ_SNWM01000006.1"/>
</dbReference>
<evidence type="ECO:0000313" key="5">
    <source>
        <dbReference type="EMBL" id="TDO19556.1"/>
    </source>
</evidence>
<dbReference type="Proteomes" id="UP000295499">
    <property type="component" value="Unassembled WGS sequence"/>
</dbReference>
<dbReference type="Pfam" id="PF22624">
    <property type="entry name" value="AASDHPPT_N"/>
    <property type="match status" value="1"/>
</dbReference>
<dbReference type="InterPro" id="IPR050559">
    <property type="entry name" value="P-Pant_transferase_sf"/>
</dbReference>
<keyword evidence="6" id="KW-1185">Reference proteome</keyword>
<protein>
    <submittedName>
        <fullName evidence="5">4'-phosphopantetheinyl transferase</fullName>
    </submittedName>
</protein>
<name>A0A4R6ID24_9SPHI</name>
<dbReference type="PANTHER" id="PTHR12215:SF10">
    <property type="entry name" value="L-AMINOADIPATE-SEMIALDEHYDE DEHYDROGENASE-PHOSPHOPANTETHEINYL TRANSFERASE"/>
    <property type="match status" value="1"/>
</dbReference>
<dbReference type="GO" id="GO:0005829">
    <property type="term" value="C:cytosol"/>
    <property type="evidence" value="ECO:0007669"/>
    <property type="project" value="TreeGrafter"/>
</dbReference>
<proteinExistence type="inferred from homology"/>
<dbReference type="InterPro" id="IPR037143">
    <property type="entry name" value="4-PPantetheinyl_Trfase_dom_sf"/>
</dbReference>
<evidence type="ECO:0000256" key="2">
    <source>
        <dbReference type="ARBA" id="ARBA00022679"/>
    </source>
</evidence>
<dbReference type="InterPro" id="IPR008278">
    <property type="entry name" value="4-PPantetheinyl_Trfase_dom"/>
</dbReference>
<feature type="domain" description="4'-phosphopantetheinyl transferase N-terminal" evidence="4">
    <location>
        <begin position="31"/>
        <end position="107"/>
    </location>
</feature>
<reference evidence="5 6" key="1">
    <citation type="submission" date="2019-03" db="EMBL/GenBank/DDBJ databases">
        <title>Genomic Encyclopedia of Archaeal and Bacterial Type Strains, Phase II (KMG-II): from individual species to whole genera.</title>
        <authorList>
            <person name="Goeker M."/>
        </authorList>
    </citation>
    <scope>NUCLEOTIDE SEQUENCE [LARGE SCALE GENOMIC DNA]</scope>
    <source>
        <strain evidence="5 6">DSM 19034</strain>
    </source>
</reference>
<dbReference type="Gene3D" id="3.90.470.20">
    <property type="entry name" value="4'-phosphopantetheinyl transferase domain"/>
    <property type="match status" value="2"/>
</dbReference>
<organism evidence="5 6">
    <name type="scientific">Pedobacter duraquae</name>
    <dbReference type="NCBI Taxonomy" id="425511"/>
    <lineage>
        <taxon>Bacteria</taxon>
        <taxon>Pseudomonadati</taxon>
        <taxon>Bacteroidota</taxon>
        <taxon>Sphingobacteriia</taxon>
        <taxon>Sphingobacteriales</taxon>
        <taxon>Sphingobacteriaceae</taxon>
        <taxon>Pedobacter</taxon>
    </lineage>
</organism>
<dbReference type="OrthoDB" id="9808281at2"/>
<dbReference type="InterPro" id="IPR055066">
    <property type="entry name" value="AASDHPPT_N"/>
</dbReference>
<comment type="caution">
    <text evidence="5">The sequence shown here is derived from an EMBL/GenBank/DDBJ whole genome shotgun (WGS) entry which is preliminary data.</text>
</comment>
<dbReference type="GO" id="GO:0000287">
    <property type="term" value="F:magnesium ion binding"/>
    <property type="evidence" value="ECO:0007669"/>
    <property type="project" value="InterPro"/>
</dbReference>
<evidence type="ECO:0000259" key="3">
    <source>
        <dbReference type="Pfam" id="PF01648"/>
    </source>
</evidence>
<evidence type="ECO:0000259" key="4">
    <source>
        <dbReference type="Pfam" id="PF22624"/>
    </source>
</evidence>
<accession>A0A4R6ID24</accession>
<dbReference type="PANTHER" id="PTHR12215">
    <property type="entry name" value="PHOSPHOPANTETHEINE TRANSFERASE"/>
    <property type="match status" value="1"/>
</dbReference>
<dbReference type="EMBL" id="SNWM01000006">
    <property type="protein sequence ID" value="TDO19556.1"/>
    <property type="molecule type" value="Genomic_DNA"/>
</dbReference>
<sequence length="213" mass="23891">MLKADSTYGKTRIWLVNIAKEASLCRAKYLYLLTPPELEKSNKFRKPSDSDRYIVTRVIVRLILASYVGLKPEDLQFSKNTAGKPELAGGPHFNLSHAGEYIVLACSTAPVGIDLEFVNQEFRYEDILATCFKSNEQQVIGNDENPRRAFYYAWTRKEAVLKKEGLGISENLPGVDISSRDGLINLDVDAKHVLALAYDGKYPPAQIRSFTLS</sequence>
<dbReference type="Pfam" id="PF01648">
    <property type="entry name" value="ACPS"/>
    <property type="match status" value="1"/>
</dbReference>
<feature type="domain" description="4'-phosphopantetheinyl transferase" evidence="3">
    <location>
        <begin position="110"/>
        <end position="180"/>
    </location>
</feature>
<evidence type="ECO:0000256" key="1">
    <source>
        <dbReference type="ARBA" id="ARBA00010990"/>
    </source>
</evidence>
<dbReference type="GO" id="GO:0008897">
    <property type="term" value="F:holo-[acyl-carrier-protein] synthase activity"/>
    <property type="evidence" value="ECO:0007669"/>
    <property type="project" value="InterPro"/>
</dbReference>
<keyword evidence="2 5" id="KW-0808">Transferase</keyword>
<dbReference type="SUPFAM" id="SSF56214">
    <property type="entry name" value="4'-phosphopantetheinyl transferase"/>
    <property type="match status" value="2"/>
</dbReference>